<dbReference type="PANTHER" id="PTHR24198:SF165">
    <property type="entry name" value="ANKYRIN REPEAT-CONTAINING PROTEIN-RELATED"/>
    <property type="match status" value="1"/>
</dbReference>
<comment type="caution">
    <text evidence="4">The sequence shown here is derived from an EMBL/GenBank/DDBJ whole genome shotgun (WGS) entry which is preliminary data.</text>
</comment>
<organism evidence="4 5">
    <name type="scientific">Discina gigas</name>
    <dbReference type="NCBI Taxonomy" id="1032678"/>
    <lineage>
        <taxon>Eukaryota</taxon>
        <taxon>Fungi</taxon>
        <taxon>Dikarya</taxon>
        <taxon>Ascomycota</taxon>
        <taxon>Pezizomycotina</taxon>
        <taxon>Pezizomycetes</taxon>
        <taxon>Pezizales</taxon>
        <taxon>Discinaceae</taxon>
        <taxon>Discina</taxon>
    </lineage>
</organism>
<dbReference type="SUPFAM" id="SSF48403">
    <property type="entry name" value="Ankyrin repeat"/>
    <property type="match status" value="1"/>
</dbReference>
<evidence type="ECO:0000256" key="1">
    <source>
        <dbReference type="ARBA" id="ARBA00022737"/>
    </source>
</evidence>
<dbReference type="InterPro" id="IPR002110">
    <property type="entry name" value="Ankyrin_rpt"/>
</dbReference>
<proteinExistence type="predicted"/>
<dbReference type="Pfam" id="PF12796">
    <property type="entry name" value="Ank_2"/>
    <property type="match status" value="1"/>
</dbReference>
<dbReference type="Proteomes" id="UP001447188">
    <property type="component" value="Unassembled WGS sequence"/>
</dbReference>
<dbReference type="PROSITE" id="PS50088">
    <property type="entry name" value="ANK_REPEAT"/>
    <property type="match status" value="3"/>
</dbReference>
<dbReference type="Pfam" id="PF00023">
    <property type="entry name" value="Ank"/>
    <property type="match status" value="1"/>
</dbReference>
<dbReference type="EMBL" id="JBBBZM010000047">
    <property type="protein sequence ID" value="KAL0636586.1"/>
    <property type="molecule type" value="Genomic_DNA"/>
</dbReference>
<evidence type="ECO:0000256" key="3">
    <source>
        <dbReference type="PROSITE-ProRule" id="PRU00023"/>
    </source>
</evidence>
<dbReference type="Gene3D" id="1.25.40.20">
    <property type="entry name" value="Ankyrin repeat-containing domain"/>
    <property type="match status" value="2"/>
</dbReference>
<gene>
    <name evidence="4" type="ORF">Q9L58_004431</name>
</gene>
<name>A0ABR3GL21_9PEZI</name>
<feature type="repeat" description="ANK" evidence="3">
    <location>
        <begin position="138"/>
        <end position="170"/>
    </location>
</feature>
<keyword evidence="5" id="KW-1185">Reference proteome</keyword>
<keyword evidence="2 3" id="KW-0040">ANK repeat</keyword>
<evidence type="ECO:0000313" key="5">
    <source>
        <dbReference type="Proteomes" id="UP001447188"/>
    </source>
</evidence>
<sequence length="196" mass="21584">MYSLKHRLFLRATRRGHISFMRAYLWVHSPDHPLLGRALHHALLAQETASLQLLLASGAPVHFPNQEGMTPLHVAARMGFSEDIDQLLDAGALVDLPWNKHGQTALHLACHVSDVEFPEETVAVLLARQAHVNARDKAGHTPLHVAAAYGTISMVKLLLEHGSDLMARNQRGLTPLAVAEEIGSVEMENFLASYVM</sequence>
<evidence type="ECO:0000256" key="2">
    <source>
        <dbReference type="ARBA" id="ARBA00023043"/>
    </source>
</evidence>
<reference evidence="4 5" key="1">
    <citation type="submission" date="2024-02" db="EMBL/GenBank/DDBJ databases">
        <title>Discinaceae phylogenomics.</title>
        <authorList>
            <person name="Dirks A.C."/>
            <person name="James T.Y."/>
        </authorList>
    </citation>
    <scope>NUCLEOTIDE SEQUENCE [LARGE SCALE GENOMIC DNA]</scope>
    <source>
        <strain evidence="4 5">ACD0624</strain>
    </source>
</reference>
<dbReference type="InterPro" id="IPR036770">
    <property type="entry name" value="Ankyrin_rpt-contain_sf"/>
</dbReference>
<accession>A0ABR3GL21</accession>
<feature type="repeat" description="ANK" evidence="3">
    <location>
        <begin position="67"/>
        <end position="99"/>
    </location>
</feature>
<feature type="repeat" description="ANK" evidence="3">
    <location>
        <begin position="101"/>
        <end position="137"/>
    </location>
</feature>
<dbReference type="PROSITE" id="PS50297">
    <property type="entry name" value="ANK_REP_REGION"/>
    <property type="match status" value="3"/>
</dbReference>
<keyword evidence="1" id="KW-0677">Repeat</keyword>
<dbReference type="SMART" id="SM00248">
    <property type="entry name" value="ANK"/>
    <property type="match status" value="3"/>
</dbReference>
<dbReference type="PANTHER" id="PTHR24198">
    <property type="entry name" value="ANKYRIN REPEAT AND PROTEIN KINASE DOMAIN-CONTAINING PROTEIN"/>
    <property type="match status" value="1"/>
</dbReference>
<protein>
    <submittedName>
        <fullName evidence="4">Uncharacterized protein</fullName>
    </submittedName>
</protein>
<dbReference type="PRINTS" id="PR01415">
    <property type="entry name" value="ANKYRIN"/>
</dbReference>
<evidence type="ECO:0000313" key="4">
    <source>
        <dbReference type="EMBL" id="KAL0636586.1"/>
    </source>
</evidence>